<proteinExistence type="predicted"/>
<evidence type="ECO:0000313" key="1">
    <source>
        <dbReference type="EMBL" id="SKB83863.1"/>
    </source>
</evidence>
<dbReference type="RefSeq" id="WP_139375302.1">
    <property type="nucleotide sequence ID" value="NZ_FUZF01000011.1"/>
</dbReference>
<dbReference type="AlphaFoldDB" id="A0A1T5EIJ8"/>
<evidence type="ECO:0008006" key="3">
    <source>
        <dbReference type="Google" id="ProtNLM"/>
    </source>
</evidence>
<protein>
    <recommendedName>
        <fullName evidence="3">DUF5020 family protein</fullName>
    </recommendedName>
</protein>
<dbReference type="OrthoDB" id="675324at2"/>
<sequence length="213" mass="24975">MIETTKIKHLLACLFFCMWCLHIWAQIPVEINVGHSGYYYQHMFSGKIIAEKPFGFFNTSSILLPYDKKRGIEVMSQSYLTYEINKRWATGLGSIYAPGNRFVPSAFVWYFNKKNDISYLIFTRMDVWSKPSFELFGFVEYQGSKIQDFNLYARLQLQYITSMHWNGHLKSVQYARLGVDNKGVQYGLGVNFDQYGPNTKQYSNFGLFVRRVF</sequence>
<accession>A0A1T5EIJ8</accession>
<organism evidence="1 2">
    <name type="scientific">Sphingobacterium nematocida</name>
    <dbReference type="NCBI Taxonomy" id="1513896"/>
    <lineage>
        <taxon>Bacteria</taxon>
        <taxon>Pseudomonadati</taxon>
        <taxon>Bacteroidota</taxon>
        <taxon>Sphingobacteriia</taxon>
        <taxon>Sphingobacteriales</taxon>
        <taxon>Sphingobacteriaceae</taxon>
        <taxon>Sphingobacterium</taxon>
    </lineage>
</organism>
<name>A0A1T5EIJ8_9SPHI</name>
<gene>
    <name evidence="1" type="ORF">SAMN05660841_02609</name>
</gene>
<dbReference type="Proteomes" id="UP000190150">
    <property type="component" value="Unassembled WGS sequence"/>
</dbReference>
<dbReference type="STRING" id="1513896.SAMN05660841_02609"/>
<dbReference type="EMBL" id="FUZF01000011">
    <property type="protein sequence ID" value="SKB83863.1"/>
    <property type="molecule type" value="Genomic_DNA"/>
</dbReference>
<keyword evidence="2" id="KW-1185">Reference proteome</keyword>
<reference evidence="2" key="1">
    <citation type="submission" date="2017-02" db="EMBL/GenBank/DDBJ databases">
        <authorList>
            <person name="Varghese N."/>
            <person name="Submissions S."/>
        </authorList>
    </citation>
    <scope>NUCLEOTIDE SEQUENCE [LARGE SCALE GENOMIC DNA]</scope>
    <source>
        <strain evidence="2">DSM 24091</strain>
    </source>
</reference>
<evidence type="ECO:0000313" key="2">
    <source>
        <dbReference type="Proteomes" id="UP000190150"/>
    </source>
</evidence>